<dbReference type="Pfam" id="PF01094">
    <property type="entry name" value="ANF_receptor"/>
    <property type="match status" value="1"/>
</dbReference>
<evidence type="ECO:0000313" key="9">
    <source>
        <dbReference type="Proteomes" id="UP000192578"/>
    </source>
</evidence>
<evidence type="ECO:0000256" key="6">
    <source>
        <dbReference type="SAM" id="SignalP"/>
    </source>
</evidence>
<keyword evidence="2 5" id="KW-0812">Transmembrane</keyword>
<evidence type="ECO:0000256" key="5">
    <source>
        <dbReference type="SAM" id="Phobius"/>
    </source>
</evidence>
<feature type="transmembrane region" description="Helical" evidence="5">
    <location>
        <begin position="436"/>
        <end position="456"/>
    </location>
</feature>
<dbReference type="GO" id="GO:0016020">
    <property type="term" value="C:membrane"/>
    <property type="evidence" value="ECO:0007669"/>
    <property type="project" value="UniProtKB-SubCell"/>
</dbReference>
<accession>A0A1W0WLF2</accession>
<feature type="chain" id="PRO_5013184444" description="Receptor ligand binding region domain-containing protein" evidence="6">
    <location>
        <begin position="20"/>
        <end position="491"/>
    </location>
</feature>
<keyword evidence="4 5" id="KW-0472">Membrane</keyword>
<keyword evidence="3 5" id="KW-1133">Transmembrane helix</keyword>
<dbReference type="InterPro" id="IPR001828">
    <property type="entry name" value="ANF_lig-bd_rcpt"/>
</dbReference>
<keyword evidence="6" id="KW-0732">Signal</keyword>
<evidence type="ECO:0000259" key="7">
    <source>
        <dbReference type="Pfam" id="PF01094"/>
    </source>
</evidence>
<gene>
    <name evidence="8" type="ORF">BV898_09810</name>
</gene>
<feature type="domain" description="Receptor ligand binding region" evidence="7">
    <location>
        <begin position="94"/>
        <end position="370"/>
    </location>
</feature>
<sequence length="491" mass="56263">MNSSQSLLMPLQFITITLGQNTTAFNPLSVDPIYDFAFEKLVPQYPKLFENYSVIMRPSFVSSCTDDGREQVLNTLADLYQERSFIMGQTIIFAPQMDVLVATSAAADTAYADKTRFPTVLSFSYGDMTVYGMTILHLLRHFKWRTLAIIVDKLSGNDYATKNLEMCRGTQSVMQKAIYEVNALEFTMDSTTASWERTLHNASLHSRIMLCCTLTRPLRDLLATAADLRMDGGDYVFLSLYILQVPYQPPLRWQNADDLDKKVKRILSSLFVIRSPPVDWIKMRNLTHDIIQKRYLRTQVPVAPELAYNEIFVVGTEMVEVIAKVMESHRLSRTRQDRMTGTDLAKMFYNRTFHVSLTNTTVSMDHRGNRWAYPEVQQFHDSFQDFRTVFWFNPASAVLISGGSDIVWNQGFVPLDRADCMHSDRCPATVASVRTTAIGVSVTTIGIVMAIVACLVRHRHQDDLAWWRIKRRHLKMTDLSMQLFIESCFVR</sequence>
<comment type="subcellular location">
    <subcellularLocation>
        <location evidence="1">Membrane</location>
    </subcellularLocation>
</comment>
<dbReference type="Gene3D" id="3.40.50.2300">
    <property type="match status" value="1"/>
</dbReference>
<evidence type="ECO:0000256" key="2">
    <source>
        <dbReference type="ARBA" id="ARBA00022692"/>
    </source>
</evidence>
<dbReference type="Proteomes" id="UP000192578">
    <property type="component" value="Unassembled WGS sequence"/>
</dbReference>
<reference evidence="9" key="1">
    <citation type="submission" date="2017-01" db="EMBL/GenBank/DDBJ databases">
        <title>Comparative genomics of anhydrobiosis in the tardigrade Hypsibius dujardini.</title>
        <authorList>
            <person name="Yoshida Y."/>
            <person name="Koutsovoulos G."/>
            <person name="Laetsch D."/>
            <person name="Stevens L."/>
            <person name="Kumar S."/>
            <person name="Horikawa D."/>
            <person name="Ishino K."/>
            <person name="Komine S."/>
            <person name="Tomita M."/>
            <person name="Blaxter M."/>
            <person name="Arakawa K."/>
        </authorList>
    </citation>
    <scope>NUCLEOTIDE SEQUENCE [LARGE SCALE GENOMIC DNA]</scope>
    <source>
        <strain evidence="9">Z151</strain>
    </source>
</reference>
<comment type="caution">
    <text evidence="8">The sequence shown here is derived from an EMBL/GenBank/DDBJ whole genome shotgun (WGS) entry which is preliminary data.</text>
</comment>
<keyword evidence="9" id="KW-1185">Reference proteome</keyword>
<evidence type="ECO:0000256" key="3">
    <source>
        <dbReference type="ARBA" id="ARBA00022989"/>
    </source>
</evidence>
<evidence type="ECO:0000313" key="8">
    <source>
        <dbReference type="EMBL" id="OQV16040.1"/>
    </source>
</evidence>
<name>A0A1W0WLF2_HYPEX</name>
<dbReference type="AlphaFoldDB" id="A0A1W0WLF2"/>
<dbReference type="EMBL" id="MTYJ01000079">
    <property type="protein sequence ID" value="OQV16040.1"/>
    <property type="molecule type" value="Genomic_DNA"/>
</dbReference>
<dbReference type="InterPro" id="IPR028082">
    <property type="entry name" value="Peripla_BP_I"/>
</dbReference>
<protein>
    <recommendedName>
        <fullName evidence="7">Receptor ligand binding region domain-containing protein</fullName>
    </recommendedName>
</protein>
<dbReference type="SUPFAM" id="SSF53822">
    <property type="entry name" value="Periplasmic binding protein-like I"/>
    <property type="match status" value="1"/>
</dbReference>
<evidence type="ECO:0000256" key="4">
    <source>
        <dbReference type="ARBA" id="ARBA00023136"/>
    </source>
</evidence>
<proteinExistence type="predicted"/>
<feature type="signal peptide" evidence="6">
    <location>
        <begin position="1"/>
        <end position="19"/>
    </location>
</feature>
<organism evidence="8 9">
    <name type="scientific">Hypsibius exemplaris</name>
    <name type="common">Freshwater tardigrade</name>
    <dbReference type="NCBI Taxonomy" id="2072580"/>
    <lineage>
        <taxon>Eukaryota</taxon>
        <taxon>Metazoa</taxon>
        <taxon>Ecdysozoa</taxon>
        <taxon>Tardigrada</taxon>
        <taxon>Eutardigrada</taxon>
        <taxon>Parachela</taxon>
        <taxon>Hypsibioidea</taxon>
        <taxon>Hypsibiidae</taxon>
        <taxon>Hypsibius</taxon>
    </lineage>
</organism>
<evidence type="ECO:0000256" key="1">
    <source>
        <dbReference type="ARBA" id="ARBA00004370"/>
    </source>
</evidence>